<dbReference type="AlphaFoldDB" id="A0A6A3UW75"/>
<dbReference type="OrthoDB" id="127697at2759"/>
<evidence type="ECO:0000313" key="17">
    <source>
        <dbReference type="Proteomes" id="UP000460718"/>
    </source>
</evidence>
<evidence type="ECO:0000313" key="7">
    <source>
        <dbReference type="EMBL" id="KAE9246991.1"/>
    </source>
</evidence>
<gene>
    <name evidence="9" type="ORF">PF001_g4703</name>
    <name evidence="8" type="ORF">PF002_g4669</name>
    <name evidence="7" type="ORF">PF004_g4536</name>
    <name evidence="6" type="ORF">PF005_g3967</name>
    <name evidence="5" type="ORF">PF006_g4533</name>
    <name evidence="4" type="ORF">PF007_g5402</name>
    <name evidence="10" type="ORF">PF008_g4746</name>
    <name evidence="1" type="ORF">PF009_g5890</name>
    <name evidence="3" type="ORF">PF010_g4758</name>
    <name evidence="2" type="ORF">PF011_g5838</name>
</gene>
<dbReference type="EMBL" id="QXGF01000204">
    <property type="protein sequence ID" value="KAE8944427.1"/>
    <property type="molecule type" value="Genomic_DNA"/>
</dbReference>
<dbReference type="EMBL" id="QXGD01000146">
    <property type="protein sequence ID" value="KAE9250673.1"/>
    <property type="molecule type" value="Genomic_DNA"/>
</dbReference>
<dbReference type="Proteomes" id="UP000488956">
    <property type="component" value="Unassembled WGS sequence"/>
</dbReference>
<evidence type="ECO:0000313" key="16">
    <source>
        <dbReference type="Proteomes" id="UP000441208"/>
    </source>
</evidence>
<dbReference type="Proteomes" id="UP000429523">
    <property type="component" value="Unassembled WGS sequence"/>
</dbReference>
<dbReference type="EMBL" id="QXGE01000165">
    <property type="protein sequence ID" value="KAE9321857.1"/>
    <property type="molecule type" value="Genomic_DNA"/>
</dbReference>
<proteinExistence type="predicted"/>
<name>A0A6A3UW75_9STRA</name>
<evidence type="ECO:0000313" key="12">
    <source>
        <dbReference type="Proteomes" id="UP000433483"/>
    </source>
</evidence>
<dbReference type="Proteomes" id="UP000440367">
    <property type="component" value="Unassembled WGS sequence"/>
</dbReference>
<dbReference type="EMBL" id="QXGC01000158">
    <property type="protein sequence ID" value="KAE9246991.1"/>
    <property type="molecule type" value="Genomic_DNA"/>
</dbReference>
<evidence type="ECO:0000313" key="4">
    <source>
        <dbReference type="EMBL" id="KAE9128039.1"/>
    </source>
</evidence>
<evidence type="ECO:0000313" key="6">
    <source>
        <dbReference type="EMBL" id="KAE9229223.1"/>
    </source>
</evidence>
<evidence type="ECO:0000313" key="15">
    <source>
        <dbReference type="Proteomes" id="UP000440732"/>
    </source>
</evidence>
<evidence type="ECO:0000313" key="20">
    <source>
        <dbReference type="Proteomes" id="UP000488956"/>
    </source>
</evidence>
<dbReference type="EMBL" id="QXFW01000236">
    <property type="protein sequence ID" value="KAE9019432.1"/>
    <property type="molecule type" value="Genomic_DNA"/>
</dbReference>
<dbReference type="Proteomes" id="UP000440732">
    <property type="component" value="Unassembled WGS sequence"/>
</dbReference>
<keyword evidence="12" id="KW-1185">Reference proteome</keyword>
<dbReference type="EMBL" id="QXGA01000159">
    <property type="protein sequence ID" value="KAE9151149.1"/>
    <property type="molecule type" value="Genomic_DNA"/>
</dbReference>
<dbReference type="EMBL" id="QXGB01000123">
    <property type="protein sequence ID" value="KAE9229223.1"/>
    <property type="molecule type" value="Genomic_DNA"/>
</dbReference>
<evidence type="ECO:0000313" key="18">
    <source>
        <dbReference type="Proteomes" id="UP000476176"/>
    </source>
</evidence>
<dbReference type="EMBL" id="QXFY01000166">
    <property type="protein sequence ID" value="KAE9353973.1"/>
    <property type="molecule type" value="Genomic_DNA"/>
</dbReference>
<evidence type="ECO:0000313" key="5">
    <source>
        <dbReference type="EMBL" id="KAE9151149.1"/>
    </source>
</evidence>
<dbReference type="EMBL" id="QXFX01000169">
    <property type="protein sequence ID" value="KAE9127779.1"/>
    <property type="molecule type" value="Genomic_DNA"/>
</dbReference>
<dbReference type="EMBL" id="QXFZ01000188">
    <property type="protein sequence ID" value="KAE9128039.1"/>
    <property type="molecule type" value="Genomic_DNA"/>
</dbReference>
<sequence length="80" mass="9152">MARSEYENDDKFYGSKLADTRPLALEYLNGIEKAHWVTNVFAEAYDQPSYDDVTSNLPEAANNWLGSSVRSSYWRHSSNT</sequence>
<evidence type="ECO:0000313" key="14">
    <source>
        <dbReference type="Proteomes" id="UP000440367"/>
    </source>
</evidence>
<dbReference type="Proteomes" id="UP000486351">
    <property type="component" value="Unassembled WGS sequence"/>
</dbReference>
<evidence type="ECO:0000313" key="3">
    <source>
        <dbReference type="EMBL" id="KAE9127779.1"/>
    </source>
</evidence>
<evidence type="ECO:0000313" key="9">
    <source>
        <dbReference type="EMBL" id="KAE9321857.1"/>
    </source>
</evidence>
<evidence type="ECO:0000313" key="10">
    <source>
        <dbReference type="EMBL" id="KAE9353973.1"/>
    </source>
</evidence>
<reference evidence="11 12" key="1">
    <citation type="submission" date="2018-08" db="EMBL/GenBank/DDBJ databases">
        <title>Genomic investigation of the strawberry pathogen Phytophthora fragariae indicates pathogenicity is determined by transcriptional variation in three key races.</title>
        <authorList>
            <person name="Adams T.M."/>
            <person name="Armitage A.D."/>
            <person name="Sobczyk M.K."/>
            <person name="Bates H.J."/>
            <person name="Dunwell J.M."/>
            <person name="Nellist C.F."/>
            <person name="Harrison R.J."/>
        </authorList>
    </citation>
    <scope>NUCLEOTIDE SEQUENCE [LARGE SCALE GENOMIC DNA]</scope>
    <source>
        <strain evidence="9 13">A4</strain>
        <strain evidence="8 14">BC-1</strain>
        <strain evidence="7 18">BC-23</strain>
        <strain evidence="6 12">NOV-27</strain>
        <strain evidence="5 15">NOV-5</strain>
        <strain evidence="4 16">NOV-71</strain>
        <strain evidence="10 19">NOV-77</strain>
        <strain evidence="1 11">NOV-9</strain>
        <strain evidence="3 20">ONT-3</strain>
        <strain evidence="2 17">SCRP245</strain>
    </source>
</reference>
<dbReference type="Proteomes" id="UP000476176">
    <property type="component" value="Unassembled WGS sequence"/>
</dbReference>
<comment type="caution">
    <text evidence="5">The sequence shown here is derived from an EMBL/GenBank/DDBJ whole genome shotgun (WGS) entry which is preliminary data.</text>
</comment>
<protein>
    <submittedName>
        <fullName evidence="5">Uncharacterized protein</fullName>
    </submittedName>
</protein>
<evidence type="ECO:0000313" key="11">
    <source>
        <dbReference type="Proteomes" id="UP000429523"/>
    </source>
</evidence>
<evidence type="ECO:0000313" key="13">
    <source>
        <dbReference type="Proteomes" id="UP000437068"/>
    </source>
</evidence>
<evidence type="ECO:0000313" key="19">
    <source>
        <dbReference type="Proteomes" id="UP000486351"/>
    </source>
</evidence>
<organism evidence="5 15">
    <name type="scientific">Phytophthora fragariae</name>
    <dbReference type="NCBI Taxonomy" id="53985"/>
    <lineage>
        <taxon>Eukaryota</taxon>
        <taxon>Sar</taxon>
        <taxon>Stramenopiles</taxon>
        <taxon>Oomycota</taxon>
        <taxon>Peronosporomycetes</taxon>
        <taxon>Peronosporales</taxon>
        <taxon>Peronosporaceae</taxon>
        <taxon>Phytophthora</taxon>
    </lineage>
</organism>
<accession>A0A6A3UW75</accession>
<dbReference type="Proteomes" id="UP000433483">
    <property type="component" value="Unassembled WGS sequence"/>
</dbReference>
<dbReference type="Proteomes" id="UP000460718">
    <property type="component" value="Unassembled WGS sequence"/>
</dbReference>
<evidence type="ECO:0000313" key="8">
    <source>
        <dbReference type="EMBL" id="KAE9250673.1"/>
    </source>
</evidence>
<evidence type="ECO:0000313" key="2">
    <source>
        <dbReference type="EMBL" id="KAE9019432.1"/>
    </source>
</evidence>
<evidence type="ECO:0000313" key="1">
    <source>
        <dbReference type="EMBL" id="KAE8944427.1"/>
    </source>
</evidence>
<dbReference type="Proteomes" id="UP000437068">
    <property type="component" value="Unassembled WGS sequence"/>
</dbReference>
<dbReference type="Proteomes" id="UP000441208">
    <property type="component" value="Unassembled WGS sequence"/>
</dbReference>